<organism evidence="1 2">
    <name type="scientific">Coemansia pectinata</name>
    <dbReference type="NCBI Taxonomy" id="1052879"/>
    <lineage>
        <taxon>Eukaryota</taxon>
        <taxon>Fungi</taxon>
        <taxon>Fungi incertae sedis</taxon>
        <taxon>Zoopagomycota</taxon>
        <taxon>Kickxellomycotina</taxon>
        <taxon>Kickxellomycetes</taxon>
        <taxon>Kickxellales</taxon>
        <taxon>Kickxellaceae</taxon>
        <taxon>Coemansia</taxon>
    </lineage>
</organism>
<evidence type="ECO:0000313" key="1">
    <source>
        <dbReference type="EMBL" id="KAJ2755367.1"/>
    </source>
</evidence>
<dbReference type="AlphaFoldDB" id="A0A9W8H302"/>
<name>A0A9W8H302_9FUNG</name>
<dbReference type="Proteomes" id="UP001140011">
    <property type="component" value="Unassembled WGS sequence"/>
</dbReference>
<accession>A0A9W8H302</accession>
<keyword evidence="2" id="KW-1185">Reference proteome</keyword>
<protein>
    <submittedName>
        <fullName evidence="1">Uncharacterized protein</fullName>
    </submittedName>
</protein>
<comment type="caution">
    <text evidence="1">The sequence shown here is derived from an EMBL/GenBank/DDBJ whole genome shotgun (WGS) entry which is preliminary data.</text>
</comment>
<reference evidence="1" key="1">
    <citation type="submission" date="2022-07" db="EMBL/GenBank/DDBJ databases">
        <title>Phylogenomic reconstructions and comparative analyses of Kickxellomycotina fungi.</title>
        <authorList>
            <person name="Reynolds N.K."/>
            <person name="Stajich J.E."/>
            <person name="Barry K."/>
            <person name="Grigoriev I.V."/>
            <person name="Crous P."/>
            <person name="Smith M.E."/>
        </authorList>
    </citation>
    <scope>NUCLEOTIDE SEQUENCE</scope>
    <source>
        <strain evidence="1">BCRC 34297</strain>
    </source>
</reference>
<gene>
    <name evidence="1" type="ORF">GGI19_001719</name>
</gene>
<dbReference type="OrthoDB" id="2143914at2759"/>
<proteinExistence type="predicted"/>
<evidence type="ECO:0000313" key="2">
    <source>
        <dbReference type="Proteomes" id="UP001140011"/>
    </source>
</evidence>
<sequence>LETRYMSVDLMALLRELVGEYGEDWDRIGEALGVLSSKAQHNWVMFGGGAAQHLGAESHSFCQVDTTATEFSGNMASRMTGFIKEHYPASTPVNYRAVSNFMWVTMEDCTHMHSMLHGRFK</sequence>
<feature type="non-terminal residue" evidence="1">
    <location>
        <position position="121"/>
    </location>
</feature>
<dbReference type="EMBL" id="JANBUH010000066">
    <property type="protein sequence ID" value="KAJ2755367.1"/>
    <property type="molecule type" value="Genomic_DNA"/>
</dbReference>